<dbReference type="AlphaFoldDB" id="A0A6I8V2K5"/>
<dbReference type="ExpressionAtlas" id="A0A6I8V2K5">
    <property type="expression patterns" value="baseline"/>
</dbReference>
<dbReference type="FunFam" id="3.20.20.140:FF:000017">
    <property type="entry name" value="Adenosine deaminase 2"/>
    <property type="match status" value="1"/>
</dbReference>
<feature type="domain" description="Adenosine/AMP deaminase N-terminal" evidence="13">
    <location>
        <begin position="15"/>
        <end position="106"/>
    </location>
</feature>
<dbReference type="InterPro" id="IPR006331">
    <property type="entry name" value="ADGF"/>
</dbReference>
<reference evidence="14" key="1">
    <citation type="submission" date="2024-06" db="UniProtKB">
        <authorList>
            <consortium name="RefSeq"/>
        </authorList>
    </citation>
    <scope>NUCLEOTIDE SEQUENCE [LARGE SCALE GENOMIC DNA]</scope>
    <source>
        <strain evidence="14">MV2-25</strain>
    </source>
</reference>
<protein>
    <recommendedName>
        <fullName evidence="5">Adenosine deaminase</fullName>
        <ecNumber evidence="4">3.5.4.4</ecNumber>
    </recommendedName>
</protein>
<evidence type="ECO:0000256" key="6">
    <source>
        <dbReference type="ARBA" id="ARBA00022525"/>
    </source>
</evidence>
<keyword evidence="7" id="KW-0479">Metal-binding</keyword>
<dbReference type="InterPro" id="IPR006330">
    <property type="entry name" value="Ado/ade_deaminase"/>
</dbReference>
<proteinExistence type="inferred from homology"/>
<feature type="domain" description="Adenosine deaminase" evidence="12">
    <location>
        <begin position="205"/>
        <end position="492"/>
    </location>
</feature>
<accession>A0A6I8V2K5</accession>
<evidence type="ECO:0000256" key="7">
    <source>
        <dbReference type="ARBA" id="ARBA00022723"/>
    </source>
</evidence>
<evidence type="ECO:0000256" key="5">
    <source>
        <dbReference type="ARBA" id="ARBA00018099"/>
    </source>
</evidence>
<feature type="chain" id="PRO_5026287282" description="Adenosine deaminase" evidence="11">
    <location>
        <begin position="26"/>
        <end position="514"/>
    </location>
</feature>
<organism evidence="14 15">
    <name type="scientific">Drosophila pseudoobscura pseudoobscura</name>
    <name type="common">Fruit fly</name>
    <dbReference type="NCBI Taxonomy" id="46245"/>
    <lineage>
        <taxon>Eukaryota</taxon>
        <taxon>Metazoa</taxon>
        <taxon>Ecdysozoa</taxon>
        <taxon>Arthropoda</taxon>
        <taxon>Hexapoda</taxon>
        <taxon>Insecta</taxon>
        <taxon>Pterygota</taxon>
        <taxon>Neoptera</taxon>
        <taxon>Endopterygota</taxon>
        <taxon>Diptera</taxon>
        <taxon>Brachycera</taxon>
        <taxon>Muscomorpha</taxon>
        <taxon>Ephydroidea</taxon>
        <taxon>Drosophilidae</taxon>
        <taxon>Drosophila</taxon>
        <taxon>Sophophora</taxon>
    </lineage>
</organism>
<dbReference type="GO" id="GO:0005615">
    <property type="term" value="C:extracellular space"/>
    <property type="evidence" value="ECO:0007669"/>
    <property type="project" value="InterPro"/>
</dbReference>
<dbReference type="Pfam" id="PF08451">
    <property type="entry name" value="A_deaminase_N"/>
    <property type="match status" value="1"/>
</dbReference>
<dbReference type="GO" id="GO:0046103">
    <property type="term" value="P:inosine biosynthetic process"/>
    <property type="evidence" value="ECO:0007669"/>
    <property type="project" value="TreeGrafter"/>
</dbReference>
<dbReference type="KEGG" id="dpo:6897137"/>
<dbReference type="GO" id="GO:0006154">
    <property type="term" value="P:adenosine catabolic process"/>
    <property type="evidence" value="ECO:0007669"/>
    <property type="project" value="InterPro"/>
</dbReference>
<dbReference type="InterPro" id="IPR032466">
    <property type="entry name" value="Metal_Hydrolase"/>
</dbReference>
<dbReference type="GO" id="GO:0004000">
    <property type="term" value="F:adenosine deaminase activity"/>
    <property type="evidence" value="ECO:0007669"/>
    <property type="project" value="InterPro"/>
</dbReference>
<dbReference type="CDD" id="cd01321">
    <property type="entry name" value="ADGF"/>
    <property type="match status" value="1"/>
</dbReference>
<dbReference type="InterPro" id="IPR013659">
    <property type="entry name" value="A_deaminase_N"/>
</dbReference>
<comment type="catalytic activity">
    <reaction evidence="10">
        <text>adenosine + H2O + H(+) = inosine + NH4(+)</text>
        <dbReference type="Rhea" id="RHEA:24408"/>
        <dbReference type="ChEBI" id="CHEBI:15377"/>
        <dbReference type="ChEBI" id="CHEBI:15378"/>
        <dbReference type="ChEBI" id="CHEBI:16335"/>
        <dbReference type="ChEBI" id="CHEBI:17596"/>
        <dbReference type="ChEBI" id="CHEBI:28938"/>
        <dbReference type="EC" id="3.5.4.4"/>
    </reaction>
</comment>
<sequence>MSRKSCTIMKRFSVLLLLLVPHLMAQTESALSYEQARQAVLTAEEELMTGGHTYLNTEEAKADDIFMQYKLGELAQGFRNAEQNAAAMHFFKAKQLIDRSGVFRFLQKMPKGAVLHLHNSASVSSKWVVKNMSYMPGMLRCTTDKGRSVLTFRRAPKEHECQSQYVRVSDERRSSIDPLVYDQNFERLINLYTPVPELEYPTITKVWDRFQDMFDTFGDAIRYLPAFRAYHWQMLEELYNDNVMYAEIRSSFKPLYDASGRTFSRERTIQEFYALNEKFVRLHPDFLGIKLIYAVYRGHDVDKISEIFEEFRQLHKAFPNFVVGFDLVGQEDNGKPLYALLPALRDLPRTAHFFLHAGETNWFGASTDINLLDALLLNSTRIGHGYALAKHPILLNAVKTRQIAVEVSPISNQVLHLVWDMRNHPGAQYMALDVPMVICNDDPGFWNAKGLSYDFYYAIMSLAPNNAGLRVLKSLVWNSVRYSLLTEEEQKRAYQILELTWSRFIDKVLQGSVF</sequence>
<dbReference type="Pfam" id="PF00962">
    <property type="entry name" value="A_deaminase"/>
    <property type="match status" value="1"/>
</dbReference>
<gene>
    <name evidence="15" type="primary">Adgf-C</name>
</gene>
<evidence type="ECO:0000256" key="8">
    <source>
        <dbReference type="ARBA" id="ARBA00022729"/>
    </source>
</evidence>
<evidence type="ECO:0000256" key="4">
    <source>
        <dbReference type="ARBA" id="ARBA00012784"/>
    </source>
</evidence>
<evidence type="ECO:0000256" key="1">
    <source>
        <dbReference type="ARBA" id="ARBA00001947"/>
    </source>
</evidence>
<evidence type="ECO:0000256" key="10">
    <source>
        <dbReference type="ARBA" id="ARBA00047764"/>
    </source>
</evidence>
<comment type="subcellular location">
    <subcellularLocation>
        <location evidence="2">Secreted</location>
    </subcellularLocation>
</comment>
<feature type="signal peptide" evidence="11">
    <location>
        <begin position="1"/>
        <end position="25"/>
    </location>
</feature>
<dbReference type="Proteomes" id="UP000001819">
    <property type="component" value="Chromosome 2"/>
</dbReference>
<comment type="similarity">
    <text evidence="3">Belongs to the metallo-dependent hydrolases superfamily. Adenosine and AMP deaminases family. ADGF subfamily.</text>
</comment>
<dbReference type="PANTHER" id="PTHR11409">
    <property type="entry name" value="ADENOSINE DEAMINASE"/>
    <property type="match status" value="1"/>
</dbReference>
<dbReference type="EC" id="3.5.4.4" evidence="4"/>
<dbReference type="Gene3D" id="3.20.20.140">
    <property type="entry name" value="Metal-dependent hydrolases"/>
    <property type="match status" value="1"/>
</dbReference>
<dbReference type="NCBIfam" id="TIGR01431">
    <property type="entry name" value="adm_rel"/>
    <property type="match status" value="1"/>
</dbReference>
<evidence type="ECO:0000313" key="15">
    <source>
        <dbReference type="RefSeq" id="XP_002137317.4"/>
    </source>
</evidence>
<evidence type="ECO:0000259" key="12">
    <source>
        <dbReference type="Pfam" id="PF00962"/>
    </source>
</evidence>
<evidence type="ECO:0000256" key="2">
    <source>
        <dbReference type="ARBA" id="ARBA00004613"/>
    </source>
</evidence>
<dbReference type="PANTHER" id="PTHR11409:SF39">
    <property type="entry name" value="ADENOSINE DEAMINASE 2"/>
    <property type="match status" value="1"/>
</dbReference>
<name>A0A6I8V2K5_DROPS</name>
<reference evidence="15" key="2">
    <citation type="submission" date="2025-08" db="UniProtKB">
        <authorList>
            <consortium name="RefSeq"/>
        </authorList>
    </citation>
    <scope>IDENTIFICATION</scope>
    <source>
        <strain evidence="15">MV-25-SWS-2005</strain>
        <tissue evidence="15">Whole body</tissue>
    </source>
</reference>
<evidence type="ECO:0000259" key="13">
    <source>
        <dbReference type="Pfam" id="PF08451"/>
    </source>
</evidence>
<keyword evidence="9" id="KW-0378">Hydrolase</keyword>
<dbReference type="SUPFAM" id="SSF51556">
    <property type="entry name" value="Metallo-dependent hydrolases"/>
    <property type="match status" value="1"/>
</dbReference>
<keyword evidence="14" id="KW-1185">Reference proteome</keyword>
<evidence type="ECO:0000313" key="14">
    <source>
        <dbReference type="Proteomes" id="UP000001819"/>
    </source>
</evidence>
<evidence type="ECO:0000256" key="9">
    <source>
        <dbReference type="ARBA" id="ARBA00022801"/>
    </source>
</evidence>
<keyword evidence="8 11" id="KW-0732">Signal</keyword>
<evidence type="ECO:0000256" key="11">
    <source>
        <dbReference type="SAM" id="SignalP"/>
    </source>
</evidence>
<dbReference type="InterPro" id="IPR001365">
    <property type="entry name" value="A_deaminase_dom"/>
</dbReference>
<keyword evidence="6" id="KW-0964">Secreted</keyword>
<evidence type="ECO:0000256" key="3">
    <source>
        <dbReference type="ARBA" id="ARBA00006083"/>
    </source>
</evidence>
<comment type="cofactor">
    <cofactor evidence="1">
        <name>Zn(2+)</name>
        <dbReference type="ChEBI" id="CHEBI:29105"/>
    </cofactor>
</comment>
<dbReference type="GO" id="GO:0046872">
    <property type="term" value="F:metal ion binding"/>
    <property type="evidence" value="ECO:0007669"/>
    <property type="project" value="UniProtKB-KW"/>
</dbReference>
<dbReference type="RefSeq" id="XP_002137317.4">
    <property type="nucleotide sequence ID" value="XM_002137281.4"/>
</dbReference>